<sequence>MNDNRLSVLYRELTARTAGPASLDADTLAAAATGTLPADRREAVASRLAVSPSEAELVRMLAVLEDDSEALACDLARLARTHGRRQGRRERHQAAPARPLAAPLRWAGMAACLMAVFGLWSAQHMGPGVGSGTSAQAGYKADRIFTTKDSIFAWSNGEGVAQTERSDQLFNSAFNGS</sequence>
<dbReference type="Proteomes" id="UP000076830">
    <property type="component" value="Chromosome"/>
</dbReference>
<gene>
    <name evidence="1" type="ORF">I596_1619</name>
</gene>
<keyword evidence="2" id="KW-1185">Reference proteome</keyword>
<name>A0A160DV58_9GAMM</name>
<dbReference type="EMBL" id="CP015249">
    <property type="protein sequence ID" value="ANB17643.1"/>
    <property type="molecule type" value="Genomic_DNA"/>
</dbReference>
<proteinExistence type="predicted"/>
<dbReference type="AlphaFoldDB" id="A0A160DV58"/>
<dbReference type="KEGG" id="dko:I596_1619"/>
<dbReference type="RefSeq" id="WP_067645982.1">
    <property type="nucleotide sequence ID" value="NZ_CP015249.1"/>
</dbReference>
<evidence type="ECO:0000313" key="2">
    <source>
        <dbReference type="Proteomes" id="UP000076830"/>
    </source>
</evidence>
<dbReference type="OrthoDB" id="9926405at2"/>
<accession>A0A160DV58</accession>
<organism evidence="1 2">
    <name type="scientific">Dokdonella koreensis DS-123</name>
    <dbReference type="NCBI Taxonomy" id="1300342"/>
    <lineage>
        <taxon>Bacteria</taxon>
        <taxon>Pseudomonadati</taxon>
        <taxon>Pseudomonadota</taxon>
        <taxon>Gammaproteobacteria</taxon>
        <taxon>Lysobacterales</taxon>
        <taxon>Rhodanobacteraceae</taxon>
        <taxon>Dokdonella</taxon>
    </lineage>
</organism>
<evidence type="ECO:0000313" key="1">
    <source>
        <dbReference type="EMBL" id="ANB17643.1"/>
    </source>
</evidence>
<reference evidence="1 2" key="1">
    <citation type="submission" date="2016-04" db="EMBL/GenBank/DDBJ databases">
        <title>Complete genome sequence of Dokdonella koreensis DS-123T.</title>
        <authorList>
            <person name="Kim J.F."/>
            <person name="Lee H."/>
            <person name="Kwak M.-J."/>
        </authorList>
    </citation>
    <scope>NUCLEOTIDE SEQUENCE [LARGE SCALE GENOMIC DNA]</scope>
    <source>
        <strain evidence="1 2">DS-123</strain>
    </source>
</reference>
<protein>
    <submittedName>
        <fullName evidence="1">Uncharacterized protein</fullName>
    </submittedName>
</protein>